<evidence type="ECO:0000313" key="2">
    <source>
        <dbReference type="EMBL" id="GGC97782.1"/>
    </source>
</evidence>
<proteinExistence type="predicted"/>
<comment type="caution">
    <text evidence="2">The sequence shown here is derived from an EMBL/GenBank/DDBJ whole genome shotgun (WGS) entry which is preliminary data.</text>
</comment>
<feature type="compositionally biased region" description="Basic and acidic residues" evidence="1">
    <location>
        <begin position="1"/>
        <end position="12"/>
    </location>
</feature>
<reference evidence="2" key="2">
    <citation type="submission" date="2020-09" db="EMBL/GenBank/DDBJ databases">
        <authorList>
            <person name="Sun Q."/>
            <person name="Zhou Y."/>
        </authorList>
    </citation>
    <scope>NUCLEOTIDE SEQUENCE</scope>
    <source>
        <strain evidence="2">CGMCC 1.10998</strain>
    </source>
</reference>
<feature type="region of interest" description="Disordered" evidence="1">
    <location>
        <begin position="1"/>
        <end position="21"/>
    </location>
</feature>
<evidence type="ECO:0000256" key="1">
    <source>
        <dbReference type="SAM" id="MobiDB-lite"/>
    </source>
</evidence>
<dbReference type="AlphaFoldDB" id="A0A916V1X7"/>
<keyword evidence="3" id="KW-1185">Reference proteome</keyword>
<dbReference type="EMBL" id="BMED01000007">
    <property type="protein sequence ID" value="GGC97782.1"/>
    <property type="molecule type" value="Genomic_DNA"/>
</dbReference>
<gene>
    <name evidence="2" type="ORF">GCM10011396_51660</name>
</gene>
<protein>
    <submittedName>
        <fullName evidence="2">Uncharacterized protein</fullName>
    </submittedName>
</protein>
<accession>A0A916V1X7</accession>
<name>A0A916V1X7_9BURK</name>
<dbReference type="Proteomes" id="UP000637423">
    <property type="component" value="Unassembled WGS sequence"/>
</dbReference>
<reference evidence="2" key="1">
    <citation type="journal article" date="2014" name="Int. J. Syst. Evol. Microbiol.">
        <title>Complete genome sequence of Corynebacterium casei LMG S-19264T (=DSM 44701T), isolated from a smear-ripened cheese.</title>
        <authorList>
            <consortium name="US DOE Joint Genome Institute (JGI-PGF)"/>
            <person name="Walter F."/>
            <person name="Albersmeier A."/>
            <person name="Kalinowski J."/>
            <person name="Ruckert C."/>
        </authorList>
    </citation>
    <scope>NUCLEOTIDE SEQUENCE</scope>
    <source>
        <strain evidence="2">CGMCC 1.10998</strain>
    </source>
</reference>
<organism evidence="2 3">
    <name type="scientific">Undibacterium terreum</name>
    <dbReference type="NCBI Taxonomy" id="1224302"/>
    <lineage>
        <taxon>Bacteria</taxon>
        <taxon>Pseudomonadati</taxon>
        <taxon>Pseudomonadota</taxon>
        <taxon>Betaproteobacteria</taxon>
        <taxon>Burkholderiales</taxon>
        <taxon>Oxalobacteraceae</taxon>
        <taxon>Undibacterium</taxon>
    </lineage>
</organism>
<evidence type="ECO:0000313" key="3">
    <source>
        <dbReference type="Proteomes" id="UP000637423"/>
    </source>
</evidence>
<sequence>MREIDDAHDAENQRQAACHQEKQEPVLNGVQALDEKCRKFHGYPALLFDVKILCKHFEVKI</sequence>